<comment type="caution">
    <text evidence="2">The sequence shown here is derived from an EMBL/GenBank/DDBJ whole genome shotgun (WGS) entry which is preliminary data.</text>
</comment>
<evidence type="ECO:0000256" key="1">
    <source>
        <dbReference type="SAM" id="Coils"/>
    </source>
</evidence>
<keyword evidence="3" id="KW-1185">Reference proteome</keyword>
<gene>
    <name evidence="2" type="ORF">ACFFI0_16025</name>
</gene>
<name>A0ABV6HLS2_9SPHI</name>
<evidence type="ECO:0000313" key="2">
    <source>
        <dbReference type="EMBL" id="MFC0319831.1"/>
    </source>
</evidence>
<protein>
    <submittedName>
        <fullName evidence="2">Uncharacterized protein</fullName>
    </submittedName>
</protein>
<proteinExistence type="predicted"/>
<dbReference type="RefSeq" id="WP_013667395.1">
    <property type="nucleotide sequence ID" value="NZ_JBHLWO010000002.1"/>
</dbReference>
<sequence length="56" mass="6494">MPNTQNHQELESLIKRRENIKNELYLLELAIMSIELNDAFHSNDFGLATRRAALPN</sequence>
<evidence type="ECO:0000313" key="3">
    <source>
        <dbReference type="Proteomes" id="UP001589774"/>
    </source>
</evidence>
<feature type="coiled-coil region" evidence="1">
    <location>
        <begin position="3"/>
        <end position="30"/>
    </location>
</feature>
<accession>A0ABV6HLS2</accession>
<organism evidence="2 3">
    <name type="scientific">Olivibacter oleidegradans</name>
    <dbReference type="NCBI Taxonomy" id="760123"/>
    <lineage>
        <taxon>Bacteria</taxon>
        <taxon>Pseudomonadati</taxon>
        <taxon>Bacteroidota</taxon>
        <taxon>Sphingobacteriia</taxon>
        <taxon>Sphingobacteriales</taxon>
        <taxon>Sphingobacteriaceae</taxon>
        <taxon>Olivibacter</taxon>
    </lineage>
</organism>
<keyword evidence="1" id="KW-0175">Coiled coil</keyword>
<reference evidence="2 3" key="1">
    <citation type="submission" date="2024-09" db="EMBL/GenBank/DDBJ databases">
        <authorList>
            <person name="Sun Q."/>
            <person name="Mori K."/>
        </authorList>
    </citation>
    <scope>NUCLEOTIDE SEQUENCE [LARGE SCALE GENOMIC DNA]</scope>
    <source>
        <strain evidence="2 3">CCM 7765</strain>
    </source>
</reference>
<dbReference type="EMBL" id="JBHLWO010000002">
    <property type="protein sequence ID" value="MFC0319831.1"/>
    <property type="molecule type" value="Genomic_DNA"/>
</dbReference>
<dbReference type="Proteomes" id="UP001589774">
    <property type="component" value="Unassembled WGS sequence"/>
</dbReference>